<comment type="caution">
    <text evidence="4">The sequence shown here is derived from an EMBL/GenBank/DDBJ whole genome shotgun (WGS) entry which is preliminary data.</text>
</comment>
<keyword evidence="5" id="KW-1185">Reference proteome</keyword>
<comment type="subcellular location">
    <subcellularLocation>
        <location evidence="1">Cell membrane</location>
    </subcellularLocation>
</comment>
<sequence>MHGFTLKTCVAILSFGIAWIFTCHHSLAQNAGKKDYYNQAAGIIGYNLGAYTQKYVLKKELREISGLSYYKKDQLACVEDEHGRVYIYDLKEKSIGQVIKFGKKGDYEGIEIVGKEVFVLRSDGKIFNFSVRDMQDMEEVSATVLKTPLSSKNDVEGLGYSTKGKQLMLACKEKSKIDDRQSKGKAIYLFDIHSKQLHPDAFLDLETKKLNDFLETKPIKFKKIKEFKPSAVATHPKTQQTFVIASVGKVLVIIGKNGQLVQVIPLDAKIFKQPEGICFSPNGTMFIASEGQDGHGYILEFSYR</sequence>
<dbReference type="RefSeq" id="WP_346759291.1">
    <property type="nucleotide sequence ID" value="NZ_JAUJEB010000004.1"/>
</dbReference>
<keyword evidence="2" id="KW-1003">Cell membrane</keyword>
<evidence type="ECO:0000256" key="1">
    <source>
        <dbReference type="ARBA" id="ARBA00004236"/>
    </source>
</evidence>
<dbReference type="Proteomes" id="UP001172083">
    <property type="component" value="Unassembled WGS sequence"/>
</dbReference>
<proteinExistence type="predicted"/>
<dbReference type="Pfam" id="PF06977">
    <property type="entry name" value="SdiA-regulated"/>
    <property type="match status" value="1"/>
</dbReference>
<dbReference type="Gene3D" id="2.130.10.10">
    <property type="entry name" value="YVTN repeat-like/Quinoprotein amine dehydrogenase"/>
    <property type="match status" value="1"/>
</dbReference>
<name>A0ABT8L861_9BACT</name>
<accession>A0ABT8L861</accession>
<dbReference type="EMBL" id="JAUJEB010000004">
    <property type="protein sequence ID" value="MDN5213952.1"/>
    <property type="molecule type" value="Genomic_DNA"/>
</dbReference>
<organism evidence="4 5">
    <name type="scientific">Agaribacillus aureus</name>
    <dbReference type="NCBI Taxonomy" id="3051825"/>
    <lineage>
        <taxon>Bacteria</taxon>
        <taxon>Pseudomonadati</taxon>
        <taxon>Bacteroidota</taxon>
        <taxon>Cytophagia</taxon>
        <taxon>Cytophagales</taxon>
        <taxon>Splendidivirgaceae</taxon>
        <taxon>Agaribacillus</taxon>
    </lineage>
</organism>
<dbReference type="SUPFAM" id="SSF50969">
    <property type="entry name" value="YVTN repeat-like/Quinoprotein amine dehydrogenase"/>
    <property type="match status" value="1"/>
</dbReference>
<dbReference type="InterPro" id="IPR009722">
    <property type="entry name" value="YjiK/CarP"/>
</dbReference>
<keyword evidence="3" id="KW-0472">Membrane</keyword>
<dbReference type="InterPro" id="IPR015943">
    <property type="entry name" value="WD40/YVTN_repeat-like_dom_sf"/>
</dbReference>
<reference evidence="4" key="1">
    <citation type="submission" date="2023-06" db="EMBL/GenBank/DDBJ databases">
        <title>Genomic of Agaribacillus aureum.</title>
        <authorList>
            <person name="Wang G."/>
        </authorList>
    </citation>
    <scope>NUCLEOTIDE SEQUENCE</scope>
    <source>
        <strain evidence="4">BMA12</strain>
    </source>
</reference>
<gene>
    <name evidence="4" type="ORF">QQ020_17890</name>
</gene>
<dbReference type="InterPro" id="IPR011044">
    <property type="entry name" value="Quino_amine_DH_bsu"/>
</dbReference>
<evidence type="ECO:0000313" key="5">
    <source>
        <dbReference type="Proteomes" id="UP001172083"/>
    </source>
</evidence>
<evidence type="ECO:0000256" key="2">
    <source>
        <dbReference type="ARBA" id="ARBA00022475"/>
    </source>
</evidence>
<evidence type="ECO:0000313" key="4">
    <source>
        <dbReference type="EMBL" id="MDN5213952.1"/>
    </source>
</evidence>
<protein>
    <submittedName>
        <fullName evidence="4">SdiA-regulated domain-containing protein</fullName>
    </submittedName>
</protein>
<evidence type="ECO:0000256" key="3">
    <source>
        <dbReference type="ARBA" id="ARBA00023136"/>
    </source>
</evidence>